<accession>A0A415DV08</accession>
<dbReference type="InterPro" id="IPR050469">
    <property type="entry name" value="Diguanylate_Cyclase"/>
</dbReference>
<evidence type="ECO:0000313" key="3">
    <source>
        <dbReference type="Proteomes" id="UP000284841"/>
    </source>
</evidence>
<dbReference type="RefSeq" id="WP_067533104.1">
    <property type="nucleotide sequence ID" value="NZ_CAJKFF010000029.1"/>
</dbReference>
<dbReference type="SUPFAM" id="SSF55073">
    <property type="entry name" value="Nucleotide cyclase"/>
    <property type="match status" value="1"/>
</dbReference>
<dbReference type="InterPro" id="IPR032710">
    <property type="entry name" value="NTF2-like_dom_sf"/>
</dbReference>
<keyword evidence="3" id="KW-1185">Reference proteome</keyword>
<dbReference type="Gene3D" id="3.10.450.50">
    <property type="match status" value="1"/>
</dbReference>
<feature type="domain" description="GGDEF" evidence="1">
    <location>
        <begin position="181"/>
        <end position="310"/>
    </location>
</feature>
<dbReference type="GO" id="GO:0052621">
    <property type="term" value="F:diguanylate cyclase activity"/>
    <property type="evidence" value="ECO:0007669"/>
    <property type="project" value="TreeGrafter"/>
</dbReference>
<dbReference type="InterPro" id="IPR029787">
    <property type="entry name" value="Nucleotide_cyclase"/>
</dbReference>
<organism evidence="2 3">
    <name type="scientific">Emergencia timonensis</name>
    <dbReference type="NCBI Taxonomy" id="1776384"/>
    <lineage>
        <taxon>Bacteria</taxon>
        <taxon>Bacillati</taxon>
        <taxon>Bacillota</taxon>
        <taxon>Clostridia</taxon>
        <taxon>Peptostreptococcales</taxon>
        <taxon>Anaerovoracaceae</taxon>
        <taxon>Emergencia</taxon>
    </lineage>
</organism>
<dbReference type="CDD" id="cd01949">
    <property type="entry name" value="GGDEF"/>
    <property type="match status" value="1"/>
</dbReference>
<dbReference type="InterPro" id="IPR037401">
    <property type="entry name" value="SnoaL-like"/>
</dbReference>
<dbReference type="PANTHER" id="PTHR45138:SF9">
    <property type="entry name" value="DIGUANYLATE CYCLASE DGCM-RELATED"/>
    <property type="match status" value="1"/>
</dbReference>
<dbReference type="SMART" id="SM00267">
    <property type="entry name" value="GGDEF"/>
    <property type="match status" value="1"/>
</dbReference>
<evidence type="ECO:0000313" key="2">
    <source>
        <dbReference type="EMBL" id="RHJ84014.1"/>
    </source>
</evidence>
<dbReference type="NCBIfam" id="TIGR00254">
    <property type="entry name" value="GGDEF"/>
    <property type="match status" value="1"/>
</dbReference>
<proteinExistence type="predicted"/>
<dbReference type="PROSITE" id="PS50887">
    <property type="entry name" value="GGDEF"/>
    <property type="match status" value="1"/>
</dbReference>
<evidence type="ECO:0000259" key="1">
    <source>
        <dbReference type="PROSITE" id="PS50887"/>
    </source>
</evidence>
<gene>
    <name evidence="2" type="ORF">DW099_17585</name>
</gene>
<dbReference type="OrthoDB" id="9804955at2"/>
<dbReference type="InterPro" id="IPR043128">
    <property type="entry name" value="Rev_trsase/Diguanyl_cyclase"/>
</dbReference>
<comment type="caution">
    <text evidence="2">The sequence shown here is derived from an EMBL/GenBank/DDBJ whole genome shotgun (WGS) entry which is preliminary data.</text>
</comment>
<dbReference type="PANTHER" id="PTHR45138">
    <property type="entry name" value="REGULATORY COMPONENTS OF SENSORY TRANSDUCTION SYSTEM"/>
    <property type="match status" value="1"/>
</dbReference>
<dbReference type="Gene3D" id="3.30.70.270">
    <property type="match status" value="1"/>
</dbReference>
<name>A0A415DV08_9FIRM</name>
<dbReference type="InterPro" id="IPR000160">
    <property type="entry name" value="GGDEF_dom"/>
</dbReference>
<dbReference type="Pfam" id="PF13474">
    <property type="entry name" value="SnoaL_3"/>
    <property type="match status" value="1"/>
</dbReference>
<dbReference type="SUPFAM" id="SSF54427">
    <property type="entry name" value="NTF2-like"/>
    <property type="match status" value="1"/>
</dbReference>
<dbReference type="STRING" id="1776384.GCA_900086585_00377"/>
<dbReference type="Proteomes" id="UP000284841">
    <property type="component" value="Unassembled WGS sequence"/>
</dbReference>
<dbReference type="EMBL" id="QRMS01000007">
    <property type="protein sequence ID" value="RHJ84014.1"/>
    <property type="molecule type" value="Genomic_DNA"/>
</dbReference>
<dbReference type="AlphaFoldDB" id="A0A415DV08"/>
<protein>
    <submittedName>
        <fullName evidence="2">Diguanylate cyclase</fullName>
    </submittedName>
</protein>
<dbReference type="Pfam" id="PF00990">
    <property type="entry name" value="GGDEF"/>
    <property type="match status" value="1"/>
</dbReference>
<reference evidence="2 3" key="1">
    <citation type="submission" date="2018-08" db="EMBL/GenBank/DDBJ databases">
        <title>A genome reference for cultivated species of the human gut microbiota.</title>
        <authorList>
            <person name="Zou Y."/>
            <person name="Xue W."/>
            <person name="Luo G."/>
        </authorList>
    </citation>
    <scope>NUCLEOTIDE SEQUENCE [LARGE SCALE GENOMIC DNA]</scope>
    <source>
        <strain evidence="2 3">AM07-24</strain>
    </source>
</reference>
<sequence length="310" mass="35613">MDVNMTAEEFCRYVWQKYLVERRYDIMDEVIDEQISVIGTGAHEMCPNVESFITSITRESQEWDGAFIIKDQWYQATELSKSLFLVIGELAVKENGGDGILYDMRFRFTMVLRKTATGWKLLHVHQSVPDANQARDEFFPHRMVEESSRQIIYNLRHDTMTGLLNRLYLKEIVNRAMAEEAAGKMLMMDIDDFKRLNDHYGHPFGDKVLILFAQSLKTSFPQAMIGRIGGDEFIVYLPGRSDTVREQIDRLLQDWKESQGVLALPQQVTISVGIAEVPKDGNNYEAVWQKADKALYQAKENGKAQIAGLE</sequence>